<dbReference type="Pfam" id="PF13715">
    <property type="entry name" value="CarbopepD_reg_2"/>
    <property type="match status" value="1"/>
</dbReference>
<evidence type="ECO:0000256" key="4">
    <source>
        <dbReference type="ARBA" id="ARBA00022692"/>
    </source>
</evidence>
<dbReference type="InterPro" id="IPR036942">
    <property type="entry name" value="Beta-barrel_TonB_sf"/>
</dbReference>
<evidence type="ECO:0000256" key="7">
    <source>
        <dbReference type="PROSITE-ProRule" id="PRU01360"/>
    </source>
</evidence>
<dbReference type="OrthoDB" id="9768177at2"/>
<name>A0A420BFF5_SPHD1</name>
<dbReference type="SUPFAM" id="SSF49464">
    <property type="entry name" value="Carboxypeptidase regulatory domain-like"/>
    <property type="match status" value="1"/>
</dbReference>
<evidence type="ECO:0000313" key="11">
    <source>
        <dbReference type="Proteomes" id="UP000286246"/>
    </source>
</evidence>
<keyword evidence="5 7" id="KW-0472">Membrane</keyword>
<keyword evidence="4 7" id="KW-0812">Transmembrane</keyword>
<accession>A0A420BFF5</accession>
<dbReference type="InterPro" id="IPR037066">
    <property type="entry name" value="Plug_dom_sf"/>
</dbReference>
<dbReference type="InterPro" id="IPR039426">
    <property type="entry name" value="TonB-dep_rcpt-like"/>
</dbReference>
<dbReference type="RefSeq" id="WP_120257226.1">
    <property type="nucleotide sequence ID" value="NZ_RAPY01000001.1"/>
</dbReference>
<dbReference type="InterPro" id="IPR023996">
    <property type="entry name" value="TonB-dep_OMP_SusC/RagA"/>
</dbReference>
<keyword evidence="8" id="KW-0732">Signal</keyword>
<comment type="similarity">
    <text evidence="7">Belongs to the TonB-dependent receptor family.</text>
</comment>
<evidence type="ECO:0000256" key="2">
    <source>
        <dbReference type="ARBA" id="ARBA00022448"/>
    </source>
</evidence>
<feature type="domain" description="TonB-dependent receptor plug" evidence="9">
    <location>
        <begin position="223"/>
        <end position="331"/>
    </location>
</feature>
<dbReference type="Proteomes" id="UP000286246">
    <property type="component" value="Unassembled WGS sequence"/>
</dbReference>
<dbReference type="InterPro" id="IPR008969">
    <property type="entry name" value="CarboxyPept-like_regulatory"/>
</dbReference>
<keyword evidence="6 7" id="KW-0998">Cell outer membrane</keyword>
<comment type="caution">
    <text evidence="10">The sequence shown here is derived from an EMBL/GenBank/DDBJ whole genome shotgun (WGS) entry which is preliminary data.</text>
</comment>
<dbReference type="InterPro" id="IPR012910">
    <property type="entry name" value="Plug_dom"/>
</dbReference>
<evidence type="ECO:0000256" key="6">
    <source>
        <dbReference type="ARBA" id="ARBA00023237"/>
    </source>
</evidence>
<keyword evidence="3 7" id="KW-1134">Transmembrane beta strand</keyword>
<dbReference type="Pfam" id="PF07715">
    <property type="entry name" value="Plug"/>
    <property type="match status" value="1"/>
</dbReference>
<evidence type="ECO:0000259" key="9">
    <source>
        <dbReference type="Pfam" id="PF07715"/>
    </source>
</evidence>
<gene>
    <name evidence="10" type="ORF">DFQ12_0276</name>
</gene>
<dbReference type="SUPFAM" id="SSF56935">
    <property type="entry name" value="Porins"/>
    <property type="match status" value="1"/>
</dbReference>
<keyword evidence="11" id="KW-1185">Reference proteome</keyword>
<organism evidence="10 11">
    <name type="scientific">Sphingobacterium detergens</name>
    <dbReference type="NCBI Taxonomy" id="1145106"/>
    <lineage>
        <taxon>Bacteria</taxon>
        <taxon>Pseudomonadati</taxon>
        <taxon>Bacteroidota</taxon>
        <taxon>Sphingobacteriia</taxon>
        <taxon>Sphingobacteriales</taxon>
        <taxon>Sphingobacteriaceae</taxon>
        <taxon>Sphingobacterium</taxon>
    </lineage>
</organism>
<dbReference type="FunFam" id="2.170.130.10:FF:000003">
    <property type="entry name" value="SusC/RagA family TonB-linked outer membrane protein"/>
    <property type="match status" value="1"/>
</dbReference>
<feature type="signal peptide" evidence="8">
    <location>
        <begin position="1"/>
        <end position="26"/>
    </location>
</feature>
<evidence type="ECO:0000256" key="3">
    <source>
        <dbReference type="ARBA" id="ARBA00022452"/>
    </source>
</evidence>
<dbReference type="EMBL" id="RAPY01000001">
    <property type="protein sequence ID" value="RKE55444.1"/>
    <property type="molecule type" value="Genomic_DNA"/>
</dbReference>
<evidence type="ECO:0000313" key="10">
    <source>
        <dbReference type="EMBL" id="RKE55444.1"/>
    </source>
</evidence>
<dbReference type="Gene3D" id="2.40.170.20">
    <property type="entry name" value="TonB-dependent receptor, beta-barrel domain"/>
    <property type="match status" value="1"/>
</dbReference>
<reference evidence="10 11" key="1">
    <citation type="submission" date="2018-09" db="EMBL/GenBank/DDBJ databases">
        <title>Genomic Encyclopedia of Type Strains, Phase III (KMG-III): the genomes of soil and plant-associated and newly described type strains.</title>
        <authorList>
            <person name="Whitman W."/>
        </authorList>
    </citation>
    <scope>NUCLEOTIDE SEQUENCE [LARGE SCALE GENOMIC DNA]</scope>
    <source>
        <strain evidence="10 11">CECT 7938</strain>
    </source>
</reference>
<evidence type="ECO:0000256" key="8">
    <source>
        <dbReference type="SAM" id="SignalP"/>
    </source>
</evidence>
<dbReference type="InterPro" id="IPR023997">
    <property type="entry name" value="TonB-dep_OMP_SusC/RagA_CS"/>
</dbReference>
<feature type="chain" id="PRO_5019245811" evidence="8">
    <location>
        <begin position="27"/>
        <end position="1138"/>
    </location>
</feature>
<dbReference type="GO" id="GO:0009279">
    <property type="term" value="C:cell outer membrane"/>
    <property type="evidence" value="ECO:0007669"/>
    <property type="project" value="UniProtKB-SubCell"/>
</dbReference>
<sequence>MSKILKGIAGPTFVLTALAMSPAALAWGSTWREGVAMQRVETSKSIIQLLNKIERKFNVKFSYSPDLLKEISANGSETPKSKGELIQFLQELMPDATVTKLNNELYSIAPRERRTTNLNAMESATNNITAQQQGIKGIVRNDKGEAISGVSVAVLGKATSTKTAEDGSFTLEKAAVGDRLVFSSVGYDRQELILENLGELKIVLSSSNVGLDEVVVVGYGNQKKRNITGSISSVSGKDLNTFPTSNITNALAGRVNGVFASQRSGGPGSGSDIVIRGKSTTNGTAPLYVIDGIPRTLNDFQALSTEEIETISILKDATSAAVYGARAANGVVLVTTKRGSTQAPVITYSSFVGKDTYTRVPERMNAYEHSIYRNRVAKFNNLPLTDPSYYTDDEVQYFKDNQTNYDWFKGAWHDPVYTKHDLTVNGGSENIRYFSSIGYYYQDGAFNNLDYNRYNLRSNVDAKISERLSVSLNLDASLQGRSRPYWPYDGGDDDRMFDLYRGLLNKPPMMPWKIGDNYVRAYQQWNPIALIDNAGFSKWNRNTFNGLLRLDYKIPGIEGLKANATMNYRKYYDYNKTVRKKYNVAEFETTGGHNHITTDKVIRTLQLGDWENSAYASFNQNNSYTLNLSLDYNRVFGKHAVTGLFLYEQSEGNTAYLYGFRNKMLSTSIEQLFIGDAAAENKDATGSETETGRLGYVGRFTYGYDNRYLLEANFRYDASLKFAPEGRWGFFPSVAVGWVLSEESFVKDRWSFVDNLKLRISHGLLGNDGGDNVAEYGYINRYSITPGAIFGGATAGIMPGALPNYDITWEKTRITNAGVDFSFLKGGLSGSLEYFQKHTYDILGRRLASTPNTFGALLPSENYGIVNNYGIELSLRHDRQINKDLSYFVGGNFSFARNKVEKWDVLAGAFDYQQRVGRPIDFITGYQSEGIARTAADLAGLPTYNGFAYSLGDVRLKDQNGDGNITGADNVVLSRKSINPEIIYGFTLGGKWKGLDLNAFFQGVANREIMFPNRADLWDEQAVLRIFTDSWSPETPNGKYPRVGGIGASSLGASRDASSFWLMNGNYMRLKNLEIGYTLSESLIKRLGIGGLRVYVSGTNLLTFDSIKVADPEAIAGDYGVYQYPIMKSVTAGLSFKF</sequence>
<dbReference type="Gene3D" id="2.170.130.10">
    <property type="entry name" value="TonB-dependent receptor, plug domain"/>
    <property type="match status" value="1"/>
</dbReference>
<evidence type="ECO:0000256" key="5">
    <source>
        <dbReference type="ARBA" id="ARBA00023136"/>
    </source>
</evidence>
<evidence type="ECO:0000256" key="1">
    <source>
        <dbReference type="ARBA" id="ARBA00004571"/>
    </source>
</evidence>
<keyword evidence="2 7" id="KW-0813">Transport</keyword>
<dbReference type="NCBIfam" id="TIGR04057">
    <property type="entry name" value="SusC_RagA_signa"/>
    <property type="match status" value="1"/>
</dbReference>
<proteinExistence type="inferred from homology"/>
<comment type="subcellular location">
    <subcellularLocation>
        <location evidence="1 7">Cell outer membrane</location>
        <topology evidence="1 7">Multi-pass membrane protein</topology>
    </subcellularLocation>
</comment>
<dbReference type="PROSITE" id="PS52016">
    <property type="entry name" value="TONB_DEPENDENT_REC_3"/>
    <property type="match status" value="1"/>
</dbReference>
<protein>
    <submittedName>
        <fullName evidence="10">TonB-linked SusC/RagA family outer membrane protein</fullName>
    </submittedName>
</protein>
<dbReference type="AlphaFoldDB" id="A0A420BFF5"/>
<dbReference type="Gene3D" id="2.60.40.1120">
    <property type="entry name" value="Carboxypeptidase-like, regulatory domain"/>
    <property type="match status" value="1"/>
</dbReference>
<dbReference type="NCBIfam" id="TIGR04056">
    <property type="entry name" value="OMP_RagA_SusC"/>
    <property type="match status" value="1"/>
</dbReference>